<sequence length="66" mass="7580">MGKILSGFYLLAGILCTVCIFTSFFNGFYVLSSWLLVAALINFSLYRVVWNSVRKENEQKHETIRA</sequence>
<evidence type="ECO:0000313" key="2">
    <source>
        <dbReference type="EMBL" id="MCU9615062.1"/>
    </source>
</evidence>
<comment type="caution">
    <text evidence="2">The sequence shown here is derived from an EMBL/GenBank/DDBJ whole genome shotgun (WGS) entry which is preliminary data.</text>
</comment>
<dbReference type="AlphaFoldDB" id="A0AAE3IVN1"/>
<dbReference type="RefSeq" id="WP_263074379.1">
    <property type="nucleotide sequence ID" value="NZ_JAOUSF010000006.1"/>
</dbReference>
<name>A0AAE3IVN1_9BACI</name>
<evidence type="ECO:0000256" key="1">
    <source>
        <dbReference type="SAM" id="Phobius"/>
    </source>
</evidence>
<keyword evidence="1" id="KW-1133">Transmembrane helix</keyword>
<evidence type="ECO:0000313" key="3">
    <source>
        <dbReference type="Proteomes" id="UP001209318"/>
    </source>
</evidence>
<reference evidence="2" key="1">
    <citation type="submission" date="2022-10" db="EMBL/GenBank/DDBJ databases">
        <title>Description of Fervidibacillus gen. nov. in the family Fervidibacillaceae fam. nov. with two species, Fervidibacillus albus sp. nov., and Fervidibacillus halotolerans sp. nov., isolated from tidal flat sediments.</title>
        <authorList>
            <person name="Kwon K.K."/>
            <person name="Yang S.-H."/>
        </authorList>
    </citation>
    <scope>NUCLEOTIDE SEQUENCE</scope>
    <source>
        <strain evidence="2">JCM 19140</strain>
    </source>
</reference>
<protein>
    <submittedName>
        <fullName evidence="2">Uncharacterized protein</fullName>
    </submittedName>
</protein>
<accession>A0AAE3IVN1</accession>
<keyword evidence="1" id="KW-0812">Transmembrane</keyword>
<proteinExistence type="predicted"/>
<keyword evidence="3" id="KW-1185">Reference proteome</keyword>
<dbReference type="Proteomes" id="UP001209318">
    <property type="component" value="Unassembled WGS sequence"/>
</dbReference>
<keyword evidence="1" id="KW-0472">Membrane</keyword>
<organism evidence="2 3">
    <name type="scientific">Perspicuibacillus lycopersici</name>
    <dbReference type="NCBI Taxonomy" id="1325689"/>
    <lineage>
        <taxon>Bacteria</taxon>
        <taxon>Bacillati</taxon>
        <taxon>Bacillota</taxon>
        <taxon>Bacilli</taxon>
        <taxon>Bacillales</taxon>
        <taxon>Bacillaceae</taxon>
        <taxon>Perspicuibacillus</taxon>
    </lineage>
</organism>
<feature type="transmembrane region" description="Helical" evidence="1">
    <location>
        <begin position="31"/>
        <end position="50"/>
    </location>
</feature>
<feature type="transmembrane region" description="Helical" evidence="1">
    <location>
        <begin position="7"/>
        <end position="25"/>
    </location>
</feature>
<dbReference type="EMBL" id="JAOUSF010000006">
    <property type="protein sequence ID" value="MCU9615062.1"/>
    <property type="molecule type" value="Genomic_DNA"/>
</dbReference>
<gene>
    <name evidence="2" type="ORF">OEV98_16120</name>
</gene>